<sequence length="297" mass="30446">MGTLGAALNGVLLLSAIYALLSLGLVLIFRATRVLNFAAGAIGLVGAYLVYELSTIFGSFYPALVVGIVVAIAFGALIYLGVLSPISGARASIGASTDVGVVLGTIILAELLIAAVPFFAGSRGRPVDVPLPAWQWSAGGLTISSLQIVAFVLMIAVVVGVAVGLRRSPLGLRMRAAADSPRLARLNGISTREVATVTWALSALVSMLGVLLYATSTDLQPASAAGLGAALFPALLLGGLDSIGGCILGSIVLALVQSFSAVYLGGEWMAVSPYIFLLLVLIVRPQGFFGKAEFSRL</sequence>
<evidence type="ECO:0000256" key="9">
    <source>
        <dbReference type="SAM" id="Phobius"/>
    </source>
</evidence>
<keyword evidence="6 9" id="KW-1133">Transmembrane helix</keyword>
<feature type="transmembrane region" description="Helical" evidence="9">
    <location>
        <begin position="271"/>
        <end position="289"/>
    </location>
</feature>
<feature type="transmembrane region" description="Helical" evidence="9">
    <location>
        <begin position="6"/>
        <end position="27"/>
    </location>
</feature>
<evidence type="ECO:0000313" key="10">
    <source>
        <dbReference type="EMBL" id="GAA1840015.1"/>
    </source>
</evidence>
<name>A0ABN2MY67_9PSEU</name>
<accession>A0ABN2MY67</accession>
<evidence type="ECO:0000256" key="6">
    <source>
        <dbReference type="ARBA" id="ARBA00022989"/>
    </source>
</evidence>
<dbReference type="EMBL" id="BAAAQK010000005">
    <property type="protein sequence ID" value="GAA1840015.1"/>
    <property type="molecule type" value="Genomic_DNA"/>
</dbReference>
<comment type="similarity">
    <text evidence="8">Belongs to the binding-protein-dependent transport system permease family. LivHM subfamily.</text>
</comment>
<dbReference type="PANTHER" id="PTHR11795">
    <property type="entry name" value="BRANCHED-CHAIN AMINO ACID TRANSPORT SYSTEM PERMEASE PROTEIN LIVH"/>
    <property type="match status" value="1"/>
</dbReference>
<feature type="transmembrane region" description="Helical" evidence="9">
    <location>
        <begin position="34"/>
        <end position="51"/>
    </location>
</feature>
<dbReference type="PANTHER" id="PTHR11795:SF451">
    <property type="entry name" value="ABC TRANSPORTER PERMEASE PROTEIN"/>
    <property type="match status" value="1"/>
</dbReference>
<evidence type="ECO:0000256" key="7">
    <source>
        <dbReference type="ARBA" id="ARBA00023136"/>
    </source>
</evidence>
<dbReference type="RefSeq" id="WP_344414648.1">
    <property type="nucleotide sequence ID" value="NZ_BAAAQK010000005.1"/>
</dbReference>
<evidence type="ECO:0000256" key="8">
    <source>
        <dbReference type="ARBA" id="ARBA00037998"/>
    </source>
</evidence>
<feature type="transmembrane region" description="Helical" evidence="9">
    <location>
        <begin position="194"/>
        <end position="215"/>
    </location>
</feature>
<evidence type="ECO:0000256" key="2">
    <source>
        <dbReference type="ARBA" id="ARBA00022448"/>
    </source>
</evidence>
<feature type="transmembrane region" description="Helical" evidence="9">
    <location>
        <begin position="63"/>
        <end position="87"/>
    </location>
</feature>
<keyword evidence="4 9" id="KW-0812">Transmembrane</keyword>
<feature type="transmembrane region" description="Helical" evidence="9">
    <location>
        <begin position="99"/>
        <end position="120"/>
    </location>
</feature>
<dbReference type="InterPro" id="IPR001851">
    <property type="entry name" value="ABC_transp_permease"/>
</dbReference>
<dbReference type="Proteomes" id="UP001500449">
    <property type="component" value="Unassembled WGS sequence"/>
</dbReference>
<evidence type="ECO:0000313" key="11">
    <source>
        <dbReference type="Proteomes" id="UP001500449"/>
    </source>
</evidence>
<comment type="subcellular location">
    <subcellularLocation>
        <location evidence="1">Cell membrane</location>
        <topology evidence="1">Multi-pass membrane protein</topology>
    </subcellularLocation>
</comment>
<proteinExistence type="inferred from homology"/>
<feature type="transmembrane region" description="Helical" evidence="9">
    <location>
        <begin position="140"/>
        <end position="165"/>
    </location>
</feature>
<keyword evidence="3" id="KW-1003">Cell membrane</keyword>
<keyword evidence="2" id="KW-0813">Transport</keyword>
<gene>
    <name evidence="10" type="ORF">GCM10009836_19070</name>
</gene>
<reference evidence="10 11" key="1">
    <citation type="journal article" date="2019" name="Int. J. Syst. Evol. Microbiol.">
        <title>The Global Catalogue of Microorganisms (GCM) 10K type strain sequencing project: providing services to taxonomists for standard genome sequencing and annotation.</title>
        <authorList>
            <consortium name="The Broad Institute Genomics Platform"/>
            <consortium name="The Broad Institute Genome Sequencing Center for Infectious Disease"/>
            <person name="Wu L."/>
            <person name="Ma J."/>
        </authorList>
    </citation>
    <scope>NUCLEOTIDE SEQUENCE [LARGE SCALE GENOMIC DNA]</scope>
    <source>
        <strain evidence="10 11">JCM 16009</strain>
    </source>
</reference>
<evidence type="ECO:0000256" key="1">
    <source>
        <dbReference type="ARBA" id="ARBA00004651"/>
    </source>
</evidence>
<keyword evidence="7 9" id="KW-0472">Membrane</keyword>
<evidence type="ECO:0000256" key="4">
    <source>
        <dbReference type="ARBA" id="ARBA00022692"/>
    </source>
</evidence>
<dbReference type="InterPro" id="IPR052157">
    <property type="entry name" value="BCAA_transport_permease"/>
</dbReference>
<dbReference type="Pfam" id="PF02653">
    <property type="entry name" value="BPD_transp_2"/>
    <property type="match status" value="1"/>
</dbReference>
<evidence type="ECO:0000256" key="3">
    <source>
        <dbReference type="ARBA" id="ARBA00022475"/>
    </source>
</evidence>
<keyword evidence="5" id="KW-0029">Amino-acid transport</keyword>
<organism evidence="10 11">
    <name type="scientific">Pseudonocardia ailaonensis</name>
    <dbReference type="NCBI Taxonomy" id="367279"/>
    <lineage>
        <taxon>Bacteria</taxon>
        <taxon>Bacillati</taxon>
        <taxon>Actinomycetota</taxon>
        <taxon>Actinomycetes</taxon>
        <taxon>Pseudonocardiales</taxon>
        <taxon>Pseudonocardiaceae</taxon>
        <taxon>Pseudonocardia</taxon>
    </lineage>
</organism>
<keyword evidence="11" id="KW-1185">Reference proteome</keyword>
<comment type="caution">
    <text evidence="10">The sequence shown here is derived from an EMBL/GenBank/DDBJ whole genome shotgun (WGS) entry which is preliminary data.</text>
</comment>
<evidence type="ECO:0000256" key="5">
    <source>
        <dbReference type="ARBA" id="ARBA00022970"/>
    </source>
</evidence>
<protein>
    <submittedName>
        <fullName evidence="10">Branched-chain amino acid ABC transporter permease</fullName>
    </submittedName>
</protein>
<dbReference type="CDD" id="cd06582">
    <property type="entry name" value="TM_PBP1_LivH_like"/>
    <property type="match status" value="1"/>
</dbReference>